<reference evidence="2 3" key="1">
    <citation type="submission" date="2019-03" db="EMBL/GenBank/DDBJ databases">
        <title>First draft genome of Liparis tanakae, snailfish: a comprehensive survey of snailfish specific genes.</title>
        <authorList>
            <person name="Kim W."/>
            <person name="Song I."/>
            <person name="Jeong J.-H."/>
            <person name="Kim D."/>
            <person name="Kim S."/>
            <person name="Ryu S."/>
            <person name="Song J.Y."/>
            <person name="Lee S.K."/>
        </authorList>
    </citation>
    <scope>NUCLEOTIDE SEQUENCE [LARGE SCALE GENOMIC DNA]</scope>
    <source>
        <tissue evidence="2">Muscle</tissue>
    </source>
</reference>
<evidence type="ECO:0000256" key="1">
    <source>
        <dbReference type="SAM" id="MobiDB-lite"/>
    </source>
</evidence>
<gene>
    <name evidence="2" type="ORF">EYF80_033106</name>
</gene>
<evidence type="ECO:0000313" key="3">
    <source>
        <dbReference type="Proteomes" id="UP000314294"/>
    </source>
</evidence>
<sequence length="75" mass="8444">MVPEPRRFSTPRPSLVPMMSVMMYLYGDEEHEDTPPPSSQRFKSAKRSSGSVQATWNMCLISSARPMRAPLLADT</sequence>
<feature type="region of interest" description="Disordered" evidence="1">
    <location>
        <begin position="27"/>
        <end position="49"/>
    </location>
</feature>
<accession>A0A4Z2GTF3</accession>
<organism evidence="2 3">
    <name type="scientific">Liparis tanakae</name>
    <name type="common">Tanaka's snailfish</name>
    <dbReference type="NCBI Taxonomy" id="230148"/>
    <lineage>
        <taxon>Eukaryota</taxon>
        <taxon>Metazoa</taxon>
        <taxon>Chordata</taxon>
        <taxon>Craniata</taxon>
        <taxon>Vertebrata</taxon>
        <taxon>Euteleostomi</taxon>
        <taxon>Actinopterygii</taxon>
        <taxon>Neopterygii</taxon>
        <taxon>Teleostei</taxon>
        <taxon>Neoteleostei</taxon>
        <taxon>Acanthomorphata</taxon>
        <taxon>Eupercaria</taxon>
        <taxon>Perciformes</taxon>
        <taxon>Cottioidei</taxon>
        <taxon>Cottales</taxon>
        <taxon>Liparidae</taxon>
        <taxon>Liparis</taxon>
    </lineage>
</organism>
<feature type="compositionally biased region" description="Polar residues" evidence="1">
    <location>
        <begin position="39"/>
        <end position="49"/>
    </location>
</feature>
<dbReference type="EMBL" id="SRLO01000423">
    <property type="protein sequence ID" value="TNN56679.1"/>
    <property type="molecule type" value="Genomic_DNA"/>
</dbReference>
<dbReference type="AlphaFoldDB" id="A0A4Z2GTF3"/>
<dbReference type="Proteomes" id="UP000314294">
    <property type="component" value="Unassembled WGS sequence"/>
</dbReference>
<comment type="caution">
    <text evidence="2">The sequence shown here is derived from an EMBL/GenBank/DDBJ whole genome shotgun (WGS) entry which is preliminary data.</text>
</comment>
<protein>
    <submittedName>
        <fullName evidence="2">Uncharacterized protein</fullName>
    </submittedName>
</protein>
<keyword evidence="3" id="KW-1185">Reference proteome</keyword>
<proteinExistence type="predicted"/>
<evidence type="ECO:0000313" key="2">
    <source>
        <dbReference type="EMBL" id="TNN56679.1"/>
    </source>
</evidence>
<name>A0A4Z2GTF3_9TELE</name>